<dbReference type="Pfam" id="PF16188">
    <property type="entry name" value="Peptidase_M24_C"/>
    <property type="match status" value="1"/>
</dbReference>
<keyword evidence="3 6" id="KW-0479">Metal-binding</keyword>
<dbReference type="InterPro" id="IPR029149">
    <property type="entry name" value="Creatin/AminoP/Spt16_N"/>
</dbReference>
<accession>A0ABD2WTG1</accession>
<dbReference type="FunFam" id="3.90.230.10:FF:000007">
    <property type="entry name" value="Xaa-Pro aminopeptidase P"/>
    <property type="match status" value="1"/>
</dbReference>
<dbReference type="InterPro" id="IPR032416">
    <property type="entry name" value="Peptidase_M24_C"/>
</dbReference>
<organism evidence="10 11">
    <name type="scientific">Trichogramma kaykai</name>
    <dbReference type="NCBI Taxonomy" id="54128"/>
    <lineage>
        <taxon>Eukaryota</taxon>
        <taxon>Metazoa</taxon>
        <taxon>Ecdysozoa</taxon>
        <taxon>Arthropoda</taxon>
        <taxon>Hexapoda</taxon>
        <taxon>Insecta</taxon>
        <taxon>Pterygota</taxon>
        <taxon>Neoptera</taxon>
        <taxon>Endopterygota</taxon>
        <taxon>Hymenoptera</taxon>
        <taxon>Apocrita</taxon>
        <taxon>Proctotrupomorpha</taxon>
        <taxon>Chalcidoidea</taxon>
        <taxon>Trichogrammatidae</taxon>
        <taxon>Trichogramma</taxon>
    </lineage>
</organism>
<keyword evidence="4" id="KW-0378">Hydrolase</keyword>
<protein>
    <recommendedName>
        <fullName evidence="12">Aminopeptidase P N-terminal domain-containing protein</fullName>
    </recommendedName>
</protein>
<evidence type="ECO:0000259" key="9">
    <source>
        <dbReference type="Pfam" id="PF16188"/>
    </source>
</evidence>
<feature type="domain" description="Peptidase M24" evidence="7">
    <location>
        <begin position="321"/>
        <end position="537"/>
    </location>
</feature>
<reference evidence="10 11" key="1">
    <citation type="journal article" date="2024" name="bioRxiv">
        <title>A reference genome for Trichogramma kaykai: A tiny desert-dwelling parasitoid wasp with competing sex-ratio distorters.</title>
        <authorList>
            <person name="Culotta J."/>
            <person name="Lindsey A.R."/>
        </authorList>
    </citation>
    <scope>NUCLEOTIDE SEQUENCE [LARGE SCALE GENOMIC DNA]</scope>
    <source>
        <strain evidence="10 11">KSX58</strain>
    </source>
</reference>
<dbReference type="InterPro" id="IPR033740">
    <property type="entry name" value="Pept_M24B"/>
</dbReference>
<comment type="caution">
    <text evidence="10">The sequence shown here is derived from an EMBL/GenBank/DDBJ whole genome shotgun (WGS) entry which is preliminary data.</text>
</comment>
<dbReference type="Pfam" id="PF01321">
    <property type="entry name" value="Creatinase_N"/>
    <property type="match status" value="1"/>
</dbReference>
<gene>
    <name evidence="10" type="ORF">TKK_010288</name>
</gene>
<evidence type="ECO:0000259" key="7">
    <source>
        <dbReference type="Pfam" id="PF00557"/>
    </source>
</evidence>
<proteinExistence type="inferred from homology"/>
<evidence type="ECO:0000256" key="5">
    <source>
        <dbReference type="ARBA" id="ARBA00023211"/>
    </source>
</evidence>
<evidence type="ECO:0000256" key="1">
    <source>
        <dbReference type="ARBA" id="ARBA00001936"/>
    </source>
</evidence>
<dbReference type="Proteomes" id="UP001627154">
    <property type="component" value="Unassembled WGS sequence"/>
</dbReference>
<dbReference type="InterPro" id="IPR000994">
    <property type="entry name" value="Pept_M24"/>
</dbReference>
<dbReference type="Gene3D" id="3.40.350.10">
    <property type="entry name" value="Creatinase/prolidase N-terminal domain"/>
    <property type="match status" value="2"/>
</dbReference>
<name>A0ABD2WTG1_9HYME</name>
<dbReference type="EMBL" id="JBJJXI010000078">
    <property type="protein sequence ID" value="KAL3395756.1"/>
    <property type="molecule type" value="Genomic_DNA"/>
</dbReference>
<dbReference type="InterPro" id="IPR050422">
    <property type="entry name" value="X-Pro_aminopeptidase_P"/>
</dbReference>
<dbReference type="SUPFAM" id="SSF53092">
    <property type="entry name" value="Creatinase/prolidase N-terminal domain"/>
    <property type="match status" value="1"/>
</dbReference>
<keyword evidence="11" id="KW-1185">Reference proteome</keyword>
<keyword evidence="5" id="KW-0464">Manganese</keyword>
<dbReference type="PANTHER" id="PTHR43763">
    <property type="entry name" value="XAA-PRO AMINOPEPTIDASE 1"/>
    <property type="match status" value="1"/>
</dbReference>
<sequence>MEGAKKLANLRQLMKTVKVDDVQGIDAYIVTMNDAHQSEYIRDRDKRIKFLSGFSGSAGTVVVTQEKALLWTDGRYFVQAVMEFDPPELWTLMKDGTSKSVTIEEWLRTNLSTTAIIGADPNYMSHKTWSTLNDNLSYTGHSLKSIEHNLIDEIWKDKPLDGYNDIVPHPLTFTGKTAGDKVKYCFEELNKNKVDVLVISALDEVAYLLNLRGTDISYNPVFFAYVILHSNEVHIFLHEEKLTNAARQQLIGEKVNFTLHAYESIGKYLKNVKISDSRKTRVWLANDASEALYFKCIDKSVHHAVTPPCLMKLVKNTAEIEGMKQAHIKDGVALIKFYSWLEKELSTDDQNKSITEISAAEKLEEFRKEEKDYQGPSFPTISSYGEHAAIIHYKPSEKTNISITTEKPYLCDAGAQFLEGTTDVTRTLHFGQPSDYEKECFTRVFKGQSSLSMTKFPTGIKGNCLDSFARKHLWDVGLNYLHGTGHGVGSFLNVHEFPVMISWRPYPEDPGVKPGMFLSNEPGYYEDGNFGIRLENVEMIVNVDTKYKSNVEFLTFETVTMVPIQRKMLNMSMLTDNEIQYLDDYHKKCYHTLSPYLQKAEHSTALNWLKKETSPIRK</sequence>
<dbReference type="SUPFAM" id="SSF55920">
    <property type="entry name" value="Creatinase/aminopeptidase"/>
    <property type="match status" value="1"/>
</dbReference>
<feature type="domain" description="Peptidase M24 C-terminal" evidence="9">
    <location>
        <begin position="552"/>
        <end position="616"/>
    </location>
</feature>
<comment type="similarity">
    <text evidence="2 6">Belongs to the peptidase M24B family.</text>
</comment>
<dbReference type="Pfam" id="PF00557">
    <property type="entry name" value="Peptidase_M24"/>
    <property type="match status" value="1"/>
</dbReference>
<dbReference type="Pfam" id="PF16189">
    <property type="entry name" value="Creatinase_N_2"/>
    <property type="match status" value="1"/>
</dbReference>
<dbReference type="GO" id="GO:0004177">
    <property type="term" value="F:aminopeptidase activity"/>
    <property type="evidence" value="ECO:0007669"/>
    <property type="project" value="UniProtKB-ARBA"/>
</dbReference>
<evidence type="ECO:0000259" key="8">
    <source>
        <dbReference type="Pfam" id="PF01321"/>
    </source>
</evidence>
<dbReference type="PANTHER" id="PTHR43763:SF6">
    <property type="entry name" value="XAA-PRO AMINOPEPTIDASE 1"/>
    <property type="match status" value="1"/>
</dbReference>
<evidence type="ECO:0000313" key="11">
    <source>
        <dbReference type="Proteomes" id="UP001627154"/>
    </source>
</evidence>
<dbReference type="CDD" id="cd01085">
    <property type="entry name" value="APP"/>
    <property type="match status" value="1"/>
</dbReference>
<evidence type="ECO:0000256" key="6">
    <source>
        <dbReference type="RuleBase" id="RU000590"/>
    </source>
</evidence>
<dbReference type="GO" id="GO:0005737">
    <property type="term" value="C:cytoplasm"/>
    <property type="evidence" value="ECO:0007669"/>
    <property type="project" value="UniProtKB-ARBA"/>
</dbReference>
<dbReference type="InterPro" id="IPR036005">
    <property type="entry name" value="Creatinase/aminopeptidase-like"/>
</dbReference>
<comment type="cofactor">
    <cofactor evidence="1">
        <name>Mn(2+)</name>
        <dbReference type="ChEBI" id="CHEBI:29035"/>
    </cofactor>
</comment>
<feature type="domain" description="Creatinase N-terminal" evidence="8">
    <location>
        <begin position="22"/>
        <end position="146"/>
    </location>
</feature>
<evidence type="ECO:0000256" key="2">
    <source>
        <dbReference type="ARBA" id="ARBA00008766"/>
    </source>
</evidence>
<dbReference type="InterPro" id="IPR000587">
    <property type="entry name" value="Creatinase_N"/>
</dbReference>
<dbReference type="InterPro" id="IPR001131">
    <property type="entry name" value="Peptidase_M24B_aminopep-P_CS"/>
</dbReference>
<dbReference type="AlphaFoldDB" id="A0ABD2WTG1"/>
<evidence type="ECO:0000313" key="10">
    <source>
        <dbReference type="EMBL" id="KAL3395756.1"/>
    </source>
</evidence>
<dbReference type="PROSITE" id="PS00491">
    <property type="entry name" value="PROLINE_PEPTIDASE"/>
    <property type="match status" value="1"/>
</dbReference>
<dbReference type="Gene3D" id="3.90.230.10">
    <property type="entry name" value="Creatinase/methionine aminopeptidase superfamily"/>
    <property type="match status" value="1"/>
</dbReference>
<evidence type="ECO:0000256" key="3">
    <source>
        <dbReference type="ARBA" id="ARBA00022723"/>
    </source>
</evidence>
<dbReference type="FunFam" id="3.40.350.10:FF:000003">
    <property type="entry name" value="Xaa-pro aminopeptidase P"/>
    <property type="match status" value="1"/>
</dbReference>
<evidence type="ECO:0008006" key="12">
    <source>
        <dbReference type="Google" id="ProtNLM"/>
    </source>
</evidence>
<evidence type="ECO:0000256" key="4">
    <source>
        <dbReference type="ARBA" id="ARBA00022801"/>
    </source>
</evidence>
<dbReference type="GO" id="GO:0046872">
    <property type="term" value="F:metal ion binding"/>
    <property type="evidence" value="ECO:0007669"/>
    <property type="project" value="UniProtKB-KW"/>
</dbReference>